<protein>
    <submittedName>
        <fullName evidence="6">Signal transduction histidine kinase</fullName>
    </submittedName>
</protein>
<dbReference type="GO" id="GO:0005886">
    <property type="term" value="C:plasma membrane"/>
    <property type="evidence" value="ECO:0007669"/>
    <property type="project" value="UniProtKB-SubCell"/>
</dbReference>
<dbReference type="InterPro" id="IPR003660">
    <property type="entry name" value="HAMP_dom"/>
</dbReference>
<evidence type="ECO:0000256" key="1">
    <source>
        <dbReference type="ARBA" id="ARBA00004236"/>
    </source>
</evidence>
<dbReference type="Proteomes" id="UP000304148">
    <property type="component" value="Chromosome"/>
</dbReference>
<organism evidence="6 7">
    <name type="scientific">Paenibacillus alvei</name>
    <name type="common">Bacillus alvei</name>
    <dbReference type="NCBI Taxonomy" id="44250"/>
    <lineage>
        <taxon>Bacteria</taxon>
        <taxon>Bacillati</taxon>
        <taxon>Bacillota</taxon>
        <taxon>Bacilli</taxon>
        <taxon>Bacillales</taxon>
        <taxon>Paenibacillaceae</taxon>
        <taxon>Paenibacillus</taxon>
    </lineage>
</organism>
<reference evidence="7" key="1">
    <citation type="submission" date="2018-08" db="EMBL/GenBank/DDBJ databases">
        <authorList>
            <person name="Chevrot R."/>
        </authorList>
    </citation>
    <scope>NUCLEOTIDE SEQUENCE [LARGE SCALE GENOMIC DNA]</scope>
</reference>
<dbReference type="Gene3D" id="6.10.340.10">
    <property type="match status" value="1"/>
</dbReference>
<keyword evidence="3 4" id="KW-0472">Membrane</keyword>
<keyword evidence="6" id="KW-0808">Transferase</keyword>
<proteinExistence type="predicted"/>
<evidence type="ECO:0000313" key="6">
    <source>
        <dbReference type="EMBL" id="SYX83654.1"/>
    </source>
</evidence>
<feature type="domain" description="HAMP" evidence="5">
    <location>
        <begin position="59"/>
        <end position="111"/>
    </location>
</feature>
<evidence type="ECO:0000256" key="2">
    <source>
        <dbReference type="ARBA" id="ARBA00022475"/>
    </source>
</evidence>
<dbReference type="PROSITE" id="PS50885">
    <property type="entry name" value="HAMP"/>
    <property type="match status" value="1"/>
</dbReference>
<accession>A0A383RAX2</accession>
<evidence type="ECO:0000259" key="5">
    <source>
        <dbReference type="PROSITE" id="PS50885"/>
    </source>
</evidence>
<keyword evidence="4" id="KW-0812">Transmembrane</keyword>
<dbReference type="SUPFAM" id="SSF158472">
    <property type="entry name" value="HAMP domain-like"/>
    <property type="match status" value="1"/>
</dbReference>
<sequence length="124" mass="13574">MYLVSAKPIPDQEVIRGGVIVISSMDMAQASVMMVRQLLLWVGISGFIIAAGCSFMLSRKMSRPLLKMERATRQIAAGQLETRVVSNSHDEIGPLANAINDLAREIYSGIGIQELNSSRISHMN</sequence>
<comment type="subcellular location">
    <subcellularLocation>
        <location evidence="1">Cell membrane</location>
    </subcellularLocation>
</comment>
<evidence type="ECO:0000256" key="3">
    <source>
        <dbReference type="ARBA" id="ARBA00023136"/>
    </source>
</evidence>
<evidence type="ECO:0000256" key="4">
    <source>
        <dbReference type="SAM" id="Phobius"/>
    </source>
</evidence>
<dbReference type="EMBL" id="LS992241">
    <property type="protein sequence ID" value="SYX83654.1"/>
    <property type="molecule type" value="Genomic_DNA"/>
</dbReference>
<dbReference type="AlphaFoldDB" id="A0A383RAX2"/>
<dbReference type="GO" id="GO:0007165">
    <property type="term" value="P:signal transduction"/>
    <property type="evidence" value="ECO:0007669"/>
    <property type="project" value="InterPro"/>
</dbReference>
<keyword evidence="2" id="KW-1003">Cell membrane</keyword>
<dbReference type="SMART" id="SM00304">
    <property type="entry name" value="HAMP"/>
    <property type="match status" value="1"/>
</dbReference>
<keyword evidence="6" id="KW-0418">Kinase</keyword>
<dbReference type="RefSeq" id="WP_138185704.1">
    <property type="nucleotide sequence ID" value="NZ_LS992241.1"/>
</dbReference>
<dbReference type="Pfam" id="PF00672">
    <property type="entry name" value="HAMP"/>
    <property type="match status" value="1"/>
</dbReference>
<evidence type="ECO:0000313" key="7">
    <source>
        <dbReference type="Proteomes" id="UP000304148"/>
    </source>
</evidence>
<dbReference type="GO" id="GO:0016301">
    <property type="term" value="F:kinase activity"/>
    <property type="evidence" value="ECO:0007669"/>
    <property type="project" value="UniProtKB-KW"/>
</dbReference>
<feature type="transmembrane region" description="Helical" evidence="4">
    <location>
        <begin position="38"/>
        <end position="58"/>
    </location>
</feature>
<keyword evidence="4" id="KW-1133">Transmembrane helix</keyword>
<name>A0A383RAX2_PAEAL</name>
<gene>
    <name evidence="6" type="ORF">PBLR_12076</name>
</gene>
<dbReference type="CDD" id="cd06225">
    <property type="entry name" value="HAMP"/>
    <property type="match status" value="1"/>
</dbReference>